<reference evidence="2 3" key="1">
    <citation type="submission" date="2022-12" db="EMBL/GenBank/DDBJ databases">
        <title>Chromosome-level genome assembly of true bugs.</title>
        <authorList>
            <person name="Ma L."/>
            <person name="Li H."/>
        </authorList>
    </citation>
    <scope>NUCLEOTIDE SEQUENCE [LARGE SCALE GENOMIC DNA]</scope>
    <source>
        <strain evidence="2">Lab_2022b</strain>
    </source>
</reference>
<feature type="compositionally biased region" description="Basic residues" evidence="1">
    <location>
        <begin position="283"/>
        <end position="297"/>
    </location>
</feature>
<proteinExistence type="predicted"/>
<feature type="region of interest" description="Disordered" evidence="1">
    <location>
        <begin position="121"/>
        <end position="395"/>
    </location>
</feature>
<evidence type="ECO:0000313" key="2">
    <source>
        <dbReference type="EMBL" id="KAK9499399.1"/>
    </source>
</evidence>
<dbReference type="Proteomes" id="UP001461498">
    <property type="component" value="Unassembled WGS sequence"/>
</dbReference>
<name>A0AAW1CLE6_9HEMI</name>
<sequence length="395" mass="43077">MSGREKKPLRQHSLDCGIKIPLRRQISEDIISKTAIQAGRQLKIAWTVEKIEPESEQVEIIAKKCGQPKPKPAVKPPRSPFAPDQNTVLFSRQQLTERLRSSWQKNSGSRHNLDIFLNRSVESENSDTGGSLPRTPDDSESSENEEEISRCIPPNGGTPVPAQSTPLPPPQITYQSDQTDTPKLCASARRMNFRNMGRQRSILESPCPTPEPGKATPTFKNINRQRVGDSSSSCASTPEPRKQLTRMMSAPPRSLPPSNRKLVKAPSMETPLLSPNQRVKSAPPKRKLRSAKKRTNGKHVGQDTSDDDGDGNAKGQGGGKRGARRGVDRGEVVTMVSLVSPAGTDSDEPTCIALPFPTPKQSASSTPVPKEELKPTPPPPIICLRKPLKSGKPSS</sequence>
<evidence type="ECO:0000256" key="1">
    <source>
        <dbReference type="SAM" id="MobiDB-lite"/>
    </source>
</evidence>
<comment type="caution">
    <text evidence="2">The sequence shown here is derived from an EMBL/GenBank/DDBJ whole genome shotgun (WGS) entry which is preliminary data.</text>
</comment>
<gene>
    <name evidence="2" type="ORF">O3M35_002443</name>
</gene>
<protein>
    <submittedName>
        <fullName evidence="2">Uncharacterized protein</fullName>
    </submittedName>
</protein>
<keyword evidence="3" id="KW-1185">Reference proteome</keyword>
<evidence type="ECO:0000313" key="3">
    <source>
        <dbReference type="Proteomes" id="UP001461498"/>
    </source>
</evidence>
<accession>A0AAW1CLE6</accession>
<dbReference type="AlphaFoldDB" id="A0AAW1CLE6"/>
<feature type="region of interest" description="Disordered" evidence="1">
    <location>
        <begin position="62"/>
        <end position="84"/>
    </location>
</feature>
<feature type="compositionally biased region" description="Polar residues" evidence="1">
    <location>
        <begin position="218"/>
        <end position="236"/>
    </location>
</feature>
<dbReference type="EMBL" id="JAPXFL010000011">
    <property type="protein sequence ID" value="KAK9499399.1"/>
    <property type="molecule type" value="Genomic_DNA"/>
</dbReference>
<feature type="compositionally biased region" description="Pro residues" evidence="1">
    <location>
        <begin position="69"/>
        <end position="80"/>
    </location>
</feature>
<feature type="compositionally biased region" description="Polar residues" evidence="1">
    <location>
        <begin position="172"/>
        <end position="181"/>
    </location>
</feature>
<organism evidence="2 3">
    <name type="scientific">Rhynocoris fuscipes</name>
    <dbReference type="NCBI Taxonomy" id="488301"/>
    <lineage>
        <taxon>Eukaryota</taxon>
        <taxon>Metazoa</taxon>
        <taxon>Ecdysozoa</taxon>
        <taxon>Arthropoda</taxon>
        <taxon>Hexapoda</taxon>
        <taxon>Insecta</taxon>
        <taxon>Pterygota</taxon>
        <taxon>Neoptera</taxon>
        <taxon>Paraneoptera</taxon>
        <taxon>Hemiptera</taxon>
        <taxon>Heteroptera</taxon>
        <taxon>Panheteroptera</taxon>
        <taxon>Cimicomorpha</taxon>
        <taxon>Reduviidae</taxon>
        <taxon>Harpactorinae</taxon>
        <taxon>Harpactorini</taxon>
        <taxon>Rhynocoris</taxon>
    </lineage>
</organism>